<evidence type="ECO:0000313" key="2">
    <source>
        <dbReference type="WBParaSite" id="PS1159_v2.g19523.t3"/>
    </source>
</evidence>
<dbReference type="WBParaSite" id="PS1159_v2.g19523.t3">
    <property type="protein sequence ID" value="PS1159_v2.g19523.t3"/>
    <property type="gene ID" value="PS1159_v2.g19523"/>
</dbReference>
<name>A0AC35FNZ4_9BILA</name>
<dbReference type="Proteomes" id="UP000887580">
    <property type="component" value="Unplaced"/>
</dbReference>
<accession>A0AC35FNZ4</accession>
<protein>
    <submittedName>
        <fullName evidence="2">CUB domain-containing protein</fullName>
    </submittedName>
</protein>
<sequence length="308" mass="34127">MKDLSSIIIIYILITVATLGTLTNSFVVLRKNDSHTKKPYINLVPPMEGDITCPHVNYDNQTTGKLETPDFPANYPNGALCKYLITVPMGKRVSVPMGKRVSVIFNIFDTEQCCDFVRIYEGVFKNETNLIQTISGQNIGLIVTTNTSNIMEIHFNSDANTNGQGFYAVFDAVDDPGFVENQCSSNFTEQDGAVVSPEFPFQYPPNSRCTYLIGNGKPGTYVSITIEKFATEACCDSLKLYDGTDNTGTLIMDMSGTQVPQTVYNTTLTNYMYLEFTSDANGQDAGFSIKYEIIDPIHTSIYHRAIIS</sequence>
<evidence type="ECO:0000313" key="1">
    <source>
        <dbReference type="Proteomes" id="UP000887580"/>
    </source>
</evidence>
<reference evidence="2" key="1">
    <citation type="submission" date="2022-11" db="UniProtKB">
        <authorList>
            <consortium name="WormBaseParasite"/>
        </authorList>
    </citation>
    <scope>IDENTIFICATION</scope>
</reference>
<organism evidence="1 2">
    <name type="scientific">Panagrolaimus sp. PS1159</name>
    <dbReference type="NCBI Taxonomy" id="55785"/>
    <lineage>
        <taxon>Eukaryota</taxon>
        <taxon>Metazoa</taxon>
        <taxon>Ecdysozoa</taxon>
        <taxon>Nematoda</taxon>
        <taxon>Chromadorea</taxon>
        <taxon>Rhabditida</taxon>
        <taxon>Tylenchina</taxon>
        <taxon>Panagrolaimomorpha</taxon>
        <taxon>Panagrolaimoidea</taxon>
        <taxon>Panagrolaimidae</taxon>
        <taxon>Panagrolaimus</taxon>
    </lineage>
</organism>
<proteinExistence type="predicted"/>